<evidence type="ECO:0000256" key="3">
    <source>
        <dbReference type="ARBA" id="ARBA00022804"/>
    </source>
</evidence>
<evidence type="ECO:0000313" key="8">
    <source>
        <dbReference type="EMBL" id="QDH88618.1"/>
    </source>
</evidence>
<evidence type="ECO:0000256" key="5">
    <source>
        <dbReference type="ARBA" id="ARBA00023104"/>
    </source>
</evidence>
<keyword evidence="2" id="KW-0945">Host-virus interaction</keyword>
<evidence type="ECO:0000256" key="6">
    <source>
        <dbReference type="ARBA" id="ARBA00023296"/>
    </source>
</evidence>
<keyword evidence="3" id="KW-1161">Viral attachment to host cell</keyword>
<comment type="subcellular location">
    <subcellularLocation>
        <location evidence="1">Virion</location>
    </subcellularLocation>
</comment>
<proteinExistence type="inferred from homology"/>
<keyword evidence="4" id="KW-0946">Virion</keyword>
<protein>
    <recommendedName>
        <fullName evidence="9">Maturation</fullName>
    </recommendedName>
</protein>
<dbReference type="GO" id="GO:0039666">
    <property type="term" value="P:virion attachment to host cell pilus"/>
    <property type="evidence" value="ECO:0007669"/>
    <property type="project" value="UniProtKB-KW"/>
</dbReference>
<reference evidence="8" key="1">
    <citation type="submission" date="2019-05" db="EMBL/GenBank/DDBJ databases">
        <title>Metatranscriptomic reconstruction reveals RNA viruses with the potential to shape carbon cycling in soil.</title>
        <authorList>
            <person name="Starr E.P."/>
            <person name="Nuccio E."/>
            <person name="Pett-Ridge J."/>
            <person name="Banfield J.F."/>
            <person name="Firestone M.K."/>
        </authorList>
    </citation>
    <scope>NUCLEOTIDE SEQUENCE</scope>
    <source>
        <strain evidence="8">H3_Bulk_Litter_16_361</strain>
    </source>
</reference>
<dbReference type="GO" id="GO:0044423">
    <property type="term" value="C:virion component"/>
    <property type="evidence" value="ECO:0007669"/>
    <property type="project" value="UniProtKB-KW"/>
</dbReference>
<evidence type="ECO:0000256" key="2">
    <source>
        <dbReference type="ARBA" id="ARBA00022581"/>
    </source>
</evidence>
<dbReference type="Pfam" id="PF03863">
    <property type="entry name" value="Phage_mat-A"/>
    <property type="match status" value="1"/>
</dbReference>
<keyword evidence="5" id="KW-1175">Viral attachment to host cell pilus</keyword>
<accession>A0A514D4R9</accession>
<name>A0A514D4R9_9VIRU</name>
<evidence type="ECO:0000256" key="1">
    <source>
        <dbReference type="ARBA" id="ARBA00004328"/>
    </source>
</evidence>
<organism evidence="8">
    <name type="scientific">Leviviridae sp</name>
    <dbReference type="NCBI Taxonomy" id="2027243"/>
    <lineage>
        <taxon>Viruses</taxon>
        <taxon>Riboviria</taxon>
        <taxon>Orthornavirae</taxon>
        <taxon>Lenarviricota</taxon>
        <taxon>Leviviricetes</taxon>
        <taxon>Norzivirales</taxon>
        <taxon>Fiersviridae</taxon>
    </lineage>
</organism>
<comment type="similarity">
    <text evidence="7">Belongs to the Leviviricetes maturation protein family.</text>
</comment>
<evidence type="ECO:0000256" key="4">
    <source>
        <dbReference type="ARBA" id="ARBA00022844"/>
    </source>
</evidence>
<dbReference type="InterPro" id="IPR005563">
    <property type="entry name" value="A_protein"/>
</dbReference>
<dbReference type="EMBL" id="MN034221">
    <property type="protein sequence ID" value="QDH88618.1"/>
    <property type="molecule type" value="Genomic_RNA"/>
</dbReference>
<keyword evidence="6" id="KW-1160">Virus entry into host cell</keyword>
<gene>
    <name evidence="8" type="ORF">H3BulkLitter16361_000001</name>
</gene>
<sequence>MTTPARNDYQVQTVDGSITTVFANGTTSTSAVSPKNGRQRYDVRPASITNLKDASGWRNPSGWSHEVWDEVLITPEVTVRQTDPNFTRFYRGAAAVQPSSATLPVQDIGDESRAVIQALGKLKNQKINLAQAFAEREQLVKMFVDNARTIAHTVESFRRRSPKHIWDYIKYTEGKGSRGRSIPNKWLEVQYGWNPLMSDIKGSADQLASDASQKFRASVTGKVRHVRPTSRVLPSLASGFGPTVVGKSVCETKVRLDYRMENPIVATLTQIGVLDPIQLAWELFPYSFVVDWFLDVGGWIDAMEAAYGWTFKGGTRTVYRRIDEHCTGFTADKTVGATVYNGYGSTGIRFSRMQISRVPYGSSPLPGFPGFKNPMSSGHIANACALLVNAFR</sequence>
<evidence type="ECO:0000256" key="7">
    <source>
        <dbReference type="ARBA" id="ARBA00035110"/>
    </source>
</evidence>
<evidence type="ECO:0008006" key="9">
    <source>
        <dbReference type="Google" id="ProtNLM"/>
    </source>
</evidence>